<dbReference type="GO" id="GO:0005737">
    <property type="term" value="C:cytoplasm"/>
    <property type="evidence" value="ECO:0007669"/>
    <property type="project" value="TreeGrafter"/>
</dbReference>
<accession>A0AAW0H9J0</accession>
<dbReference type="PANTHER" id="PTHR23299:SF55">
    <property type="entry name" value="METALLOTHIONEIN-1F"/>
    <property type="match status" value="1"/>
</dbReference>
<dbReference type="PROSITE" id="PS00203">
    <property type="entry name" value="METALLOTHIONEIN_VRT"/>
    <property type="match status" value="1"/>
</dbReference>
<evidence type="ECO:0000256" key="3">
    <source>
        <dbReference type="ARBA" id="ARBA00022723"/>
    </source>
</evidence>
<dbReference type="GO" id="GO:0046872">
    <property type="term" value="F:metal ion binding"/>
    <property type="evidence" value="ECO:0007669"/>
    <property type="project" value="UniProtKB-KW"/>
</dbReference>
<dbReference type="PANTHER" id="PTHR23299">
    <property type="entry name" value="METALLOTHIONEIN"/>
    <property type="match status" value="1"/>
</dbReference>
<proteinExistence type="inferred from homology"/>
<dbReference type="GO" id="GO:0071294">
    <property type="term" value="P:cellular response to zinc ion"/>
    <property type="evidence" value="ECO:0007669"/>
    <property type="project" value="TreeGrafter"/>
</dbReference>
<protein>
    <recommendedName>
        <fullName evidence="7">Metallothionein</fullName>
    </recommendedName>
</protein>
<dbReference type="GO" id="GO:0006882">
    <property type="term" value="P:intracellular zinc ion homeostasis"/>
    <property type="evidence" value="ECO:0007669"/>
    <property type="project" value="TreeGrafter"/>
</dbReference>
<dbReference type="Proteomes" id="UP001488838">
    <property type="component" value="Unassembled WGS sequence"/>
</dbReference>
<dbReference type="InterPro" id="IPR023587">
    <property type="entry name" value="Metalthion_dom_sf_vert"/>
</dbReference>
<organism evidence="5 6">
    <name type="scientific">Myodes glareolus</name>
    <name type="common">Bank vole</name>
    <name type="synonym">Clethrionomys glareolus</name>
    <dbReference type="NCBI Taxonomy" id="447135"/>
    <lineage>
        <taxon>Eukaryota</taxon>
        <taxon>Metazoa</taxon>
        <taxon>Chordata</taxon>
        <taxon>Craniata</taxon>
        <taxon>Vertebrata</taxon>
        <taxon>Euteleostomi</taxon>
        <taxon>Mammalia</taxon>
        <taxon>Eutheria</taxon>
        <taxon>Euarchontoglires</taxon>
        <taxon>Glires</taxon>
        <taxon>Rodentia</taxon>
        <taxon>Myomorpha</taxon>
        <taxon>Muroidea</taxon>
        <taxon>Cricetidae</taxon>
        <taxon>Arvicolinae</taxon>
        <taxon>Myodes</taxon>
    </lineage>
</organism>
<dbReference type="Pfam" id="PF00131">
    <property type="entry name" value="Metallothio"/>
    <property type="match status" value="1"/>
</dbReference>
<dbReference type="GO" id="GO:0005634">
    <property type="term" value="C:nucleus"/>
    <property type="evidence" value="ECO:0007669"/>
    <property type="project" value="TreeGrafter"/>
</dbReference>
<keyword evidence="4" id="KW-0480">Metal-thiolate cluster</keyword>
<keyword evidence="6" id="KW-1185">Reference proteome</keyword>
<comment type="similarity">
    <text evidence="2">Belongs to the metallothionein superfamily. Type 1 family.</text>
</comment>
<gene>
    <name evidence="5" type="ORF">U0070_025952</name>
</gene>
<name>A0AAW0H9J0_MYOGA</name>
<evidence type="ECO:0000256" key="1">
    <source>
        <dbReference type="ARBA" id="ARBA00002597"/>
    </source>
</evidence>
<dbReference type="InterPro" id="IPR018064">
    <property type="entry name" value="Metalthion_vert_metal_BS"/>
</dbReference>
<dbReference type="InterPro" id="IPR000006">
    <property type="entry name" value="Metalthion_vert"/>
</dbReference>
<evidence type="ECO:0000256" key="2">
    <source>
        <dbReference type="ARBA" id="ARBA00007283"/>
    </source>
</evidence>
<dbReference type="GO" id="GO:0010273">
    <property type="term" value="P:detoxification of copper ion"/>
    <property type="evidence" value="ECO:0007669"/>
    <property type="project" value="TreeGrafter"/>
</dbReference>
<dbReference type="EMBL" id="JBBHLL010000643">
    <property type="protein sequence ID" value="KAK7799001.1"/>
    <property type="molecule type" value="Genomic_DNA"/>
</dbReference>
<reference evidence="5 6" key="1">
    <citation type="journal article" date="2023" name="bioRxiv">
        <title>Conserved and derived expression patterns and positive selection on dental genes reveal complex evolutionary context of ever-growing rodent molars.</title>
        <authorList>
            <person name="Calamari Z.T."/>
            <person name="Song A."/>
            <person name="Cohen E."/>
            <person name="Akter M."/>
            <person name="Roy R.D."/>
            <person name="Hallikas O."/>
            <person name="Christensen M.M."/>
            <person name="Li P."/>
            <person name="Marangoni P."/>
            <person name="Jernvall J."/>
            <person name="Klein O.D."/>
        </authorList>
    </citation>
    <scope>NUCLEOTIDE SEQUENCE [LARGE SCALE GENOMIC DNA]</scope>
    <source>
        <strain evidence="5">V071</strain>
    </source>
</reference>
<dbReference type="InterPro" id="IPR017854">
    <property type="entry name" value="Metalthion_dom_sf"/>
</dbReference>
<dbReference type="Gene3D" id="4.10.10.10">
    <property type="entry name" value="Metallothionein Isoform II"/>
    <property type="match status" value="1"/>
</dbReference>
<keyword evidence="3" id="KW-0479">Metal-binding</keyword>
<dbReference type="AlphaFoldDB" id="A0AAW0H9J0"/>
<dbReference type="GO" id="GO:0071280">
    <property type="term" value="P:cellular response to copper ion"/>
    <property type="evidence" value="ECO:0007669"/>
    <property type="project" value="TreeGrafter"/>
</dbReference>
<comment type="caution">
    <text evidence="5">The sequence shown here is derived from an EMBL/GenBank/DDBJ whole genome shotgun (WGS) entry which is preliminary data.</text>
</comment>
<evidence type="ECO:0000313" key="6">
    <source>
        <dbReference type="Proteomes" id="UP001488838"/>
    </source>
</evidence>
<evidence type="ECO:0000256" key="4">
    <source>
        <dbReference type="ARBA" id="ARBA00022851"/>
    </source>
</evidence>
<evidence type="ECO:0000313" key="5">
    <source>
        <dbReference type="EMBL" id="KAK7799001.1"/>
    </source>
</evidence>
<evidence type="ECO:0008006" key="7">
    <source>
        <dbReference type="Google" id="ProtNLM"/>
    </source>
</evidence>
<sequence>MDPNCSCSTGRSCTCSSSCGCKDCKCTSCKKSEWGRMAGVGGYSSAGTHTELALRNVLCCSGQFNSFSQHYALQLLARAVLRQPLSHLVGEEAGLQQGLCGRSS</sequence>
<dbReference type="GO" id="GO:0071276">
    <property type="term" value="P:cellular response to cadmium ion"/>
    <property type="evidence" value="ECO:0007669"/>
    <property type="project" value="TreeGrafter"/>
</dbReference>
<dbReference type="SUPFAM" id="SSF57868">
    <property type="entry name" value="Metallothionein"/>
    <property type="match status" value="1"/>
</dbReference>
<comment type="function">
    <text evidence="1">Metallothioneins have a high content of cysteine residues that bind various heavy metals; these proteins are transcriptionally regulated by both heavy metals and glucocorticoids.</text>
</comment>